<organism evidence="6 7">
    <name type="scientific">Quillaja saponaria</name>
    <name type="common">Soap bark tree</name>
    <dbReference type="NCBI Taxonomy" id="32244"/>
    <lineage>
        <taxon>Eukaryota</taxon>
        <taxon>Viridiplantae</taxon>
        <taxon>Streptophyta</taxon>
        <taxon>Embryophyta</taxon>
        <taxon>Tracheophyta</taxon>
        <taxon>Spermatophyta</taxon>
        <taxon>Magnoliopsida</taxon>
        <taxon>eudicotyledons</taxon>
        <taxon>Gunneridae</taxon>
        <taxon>Pentapetalae</taxon>
        <taxon>rosids</taxon>
        <taxon>fabids</taxon>
        <taxon>Fabales</taxon>
        <taxon>Quillajaceae</taxon>
        <taxon>Quillaja</taxon>
    </lineage>
</organism>
<evidence type="ECO:0000259" key="5">
    <source>
        <dbReference type="Pfam" id="PF14432"/>
    </source>
</evidence>
<feature type="repeat" description="PPR" evidence="3">
    <location>
        <begin position="278"/>
        <end position="312"/>
    </location>
</feature>
<feature type="repeat" description="PPR" evidence="3">
    <location>
        <begin position="247"/>
        <end position="277"/>
    </location>
</feature>
<feature type="repeat" description="PPR" evidence="3">
    <location>
        <begin position="543"/>
        <end position="573"/>
    </location>
</feature>
<evidence type="ECO:0000313" key="7">
    <source>
        <dbReference type="Proteomes" id="UP001163823"/>
    </source>
</evidence>
<dbReference type="EMBL" id="JARAOO010000004">
    <property type="protein sequence ID" value="KAJ7970284.1"/>
    <property type="molecule type" value="Genomic_DNA"/>
</dbReference>
<gene>
    <name evidence="6" type="ORF">O6P43_008493</name>
</gene>
<dbReference type="NCBIfam" id="TIGR00756">
    <property type="entry name" value="PPR"/>
    <property type="match status" value="12"/>
</dbReference>
<dbReference type="InterPro" id="IPR032867">
    <property type="entry name" value="DYW_dom"/>
</dbReference>
<dbReference type="SUPFAM" id="SSF48452">
    <property type="entry name" value="TPR-like"/>
    <property type="match status" value="2"/>
</dbReference>
<evidence type="ECO:0000256" key="2">
    <source>
        <dbReference type="ARBA" id="ARBA00022737"/>
    </source>
</evidence>
<dbReference type="GO" id="GO:0009451">
    <property type="term" value="P:RNA modification"/>
    <property type="evidence" value="ECO:0007669"/>
    <property type="project" value="InterPro"/>
</dbReference>
<dbReference type="Gene3D" id="1.25.40.10">
    <property type="entry name" value="Tetratricopeptide repeat domain"/>
    <property type="match status" value="7"/>
</dbReference>
<evidence type="ECO:0000313" key="6">
    <source>
        <dbReference type="EMBL" id="KAJ7970284.1"/>
    </source>
</evidence>
<dbReference type="Pfam" id="PF14432">
    <property type="entry name" value="DYW_deaminase"/>
    <property type="match status" value="1"/>
</dbReference>
<accession>A0AAD7M5E5</accession>
<feature type="repeat" description="PPR" evidence="3">
    <location>
        <begin position="472"/>
        <end position="506"/>
    </location>
</feature>
<proteinExistence type="inferred from homology"/>
<dbReference type="InterPro" id="IPR002885">
    <property type="entry name" value="PPR_rpt"/>
</dbReference>
<dbReference type="Pfam" id="PF01535">
    <property type="entry name" value="PPR"/>
    <property type="match status" value="12"/>
</dbReference>
<dbReference type="Proteomes" id="UP001163823">
    <property type="component" value="Chromosome 4"/>
</dbReference>
<dbReference type="GO" id="GO:0003723">
    <property type="term" value="F:RNA binding"/>
    <property type="evidence" value="ECO:0007669"/>
    <property type="project" value="InterPro"/>
</dbReference>
<feature type="repeat" description="PPR" evidence="3">
    <location>
        <begin position="340"/>
        <end position="374"/>
    </location>
</feature>
<evidence type="ECO:0000256" key="3">
    <source>
        <dbReference type="PROSITE-ProRule" id="PRU00708"/>
    </source>
</evidence>
<dbReference type="GO" id="GO:0008270">
    <property type="term" value="F:zinc ion binding"/>
    <property type="evidence" value="ECO:0007669"/>
    <property type="project" value="InterPro"/>
</dbReference>
<feature type="region of interest" description="Disordered" evidence="4">
    <location>
        <begin position="29"/>
        <end position="57"/>
    </location>
</feature>
<sequence length="779" mass="88820">MRGNYRFRQLHSSCFCSLQSGSTNGKLETALESRNLRPSPSNKRSHRNSESKNSRSTVDLDIKKWNMNITAHMRNGQCDYALHVFNTMPRRSCVSYNAMICGYLSNGKFDLARKVFEKMPERDLISWNVMLTGYVRNRKFSEARALFDRMPEKDTVSWNAMLSGYAQNGFVQEARDIFYKMPNKNTISWNGLLAAYVQNGRINDAHQLFESKSDWEVVSWNCLMGGYVKSKMLADAKNLFDRMPVRDEISWNTMITGYVQNGDLFQARRLFEESPIRDVFTWTAMLSGYVQNGMLDEARELFNQMPEKNEISYNAMIAGYAQCKEMDKAGELFEAMPCRNISSWNTMITGYAQSGSIAQARNLFDRMPERDCISWAAIIAGYAQSAYYEEALHMFVEMKRDGEILNRSAFSCALSTCAEIASLELGKQLHGRVIKAGYDTGCYVGNALLGMYCKCGSIEEAYDVFEGIAEKDIVSWNTIIAGYARHGFGKQALMVFETMKRLGVKPDEITMVGVLSACSHTGLIDRGREYFYSMNKDYGITQNSKHYTCMIDLLGRAGRLDEAQNLMRNMPFKPDAASWGALLGASRIHGNTEVGEKAAEKIFKMEPHNAGMYVLLSNLYAASGRWGDVRKMRLKLRDTGVKKVPGYSWVEVQNKIHTFSVGVCFHKEKERIYAFLEELDLRMKREGFVSSTKLVLHDVEEEEKEHVLKYHSERLAVAFAILAIPAGRPIRVMKNLRVCEDCHNAIKCISKIVGRLIIVRDSHRFHHFRDGRCSCGDYW</sequence>
<feature type="repeat" description="PPR" evidence="3">
    <location>
        <begin position="123"/>
        <end position="157"/>
    </location>
</feature>
<dbReference type="PROSITE" id="PS51375">
    <property type="entry name" value="PPR"/>
    <property type="match status" value="8"/>
</dbReference>
<evidence type="ECO:0000256" key="1">
    <source>
        <dbReference type="ARBA" id="ARBA00006643"/>
    </source>
</evidence>
<dbReference type="PANTHER" id="PTHR47926:SF433">
    <property type="entry name" value="PENTATRICOPEPTIDE REPEAT-CONTAINING PROTEIN"/>
    <property type="match status" value="1"/>
</dbReference>
<dbReference type="InterPro" id="IPR046960">
    <property type="entry name" value="PPR_At4g14850-like_plant"/>
</dbReference>
<comment type="similarity">
    <text evidence="1">Belongs to the PPR family. PCMP-H subfamily.</text>
</comment>
<dbReference type="Pfam" id="PF13041">
    <property type="entry name" value="PPR_2"/>
    <property type="match status" value="1"/>
</dbReference>
<comment type="caution">
    <text evidence="6">The sequence shown here is derived from an EMBL/GenBank/DDBJ whole genome shotgun (WGS) entry which is preliminary data.</text>
</comment>
<dbReference type="Pfam" id="PF20431">
    <property type="entry name" value="E_motif"/>
    <property type="match status" value="1"/>
</dbReference>
<dbReference type="FunFam" id="1.25.40.10:FF:000316">
    <property type="entry name" value="Pentatricopeptide repeat-containing protein"/>
    <property type="match status" value="1"/>
</dbReference>
<feature type="compositionally biased region" description="Basic and acidic residues" evidence="4">
    <location>
        <begin position="47"/>
        <end position="57"/>
    </location>
</feature>
<keyword evidence="7" id="KW-1185">Reference proteome</keyword>
<dbReference type="AlphaFoldDB" id="A0AAD7M5E5"/>
<dbReference type="FunFam" id="1.25.40.10:FF:000779">
    <property type="entry name" value="Pentatricopeptide repeat-containing protein"/>
    <property type="match status" value="1"/>
</dbReference>
<feature type="repeat" description="PPR" evidence="3">
    <location>
        <begin position="92"/>
        <end position="122"/>
    </location>
</feature>
<dbReference type="PANTHER" id="PTHR47926">
    <property type="entry name" value="PENTATRICOPEPTIDE REPEAT-CONTAINING PROTEIN"/>
    <property type="match status" value="1"/>
</dbReference>
<dbReference type="KEGG" id="qsa:O6P43_008493"/>
<dbReference type="FunFam" id="1.25.40.10:FF:000031">
    <property type="entry name" value="Pentatricopeptide repeat-containing protein mitochondrial"/>
    <property type="match status" value="1"/>
</dbReference>
<dbReference type="FunFam" id="1.25.40.10:FF:000125">
    <property type="entry name" value="Pentatricopeptide repeat-containing protein"/>
    <property type="match status" value="3"/>
</dbReference>
<name>A0AAD7M5E5_QUISA</name>
<dbReference type="InterPro" id="IPR046848">
    <property type="entry name" value="E_motif"/>
</dbReference>
<feature type="domain" description="DYW" evidence="5">
    <location>
        <begin position="687"/>
        <end position="779"/>
    </location>
</feature>
<keyword evidence="2" id="KW-0677">Repeat</keyword>
<reference evidence="6" key="1">
    <citation type="journal article" date="2023" name="Science">
        <title>Elucidation of the pathway for biosynthesis of saponin adjuvants from the soapbark tree.</title>
        <authorList>
            <person name="Reed J."/>
            <person name="Orme A."/>
            <person name="El-Demerdash A."/>
            <person name="Owen C."/>
            <person name="Martin L.B.B."/>
            <person name="Misra R.C."/>
            <person name="Kikuchi S."/>
            <person name="Rejzek M."/>
            <person name="Martin A.C."/>
            <person name="Harkess A."/>
            <person name="Leebens-Mack J."/>
            <person name="Louveau T."/>
            <person name="Stephenson M.J."/>
            <person name="Osbourn A."/>
        </authorList>
    </citation>
    <scope>NUCLEOTIDE SEQUENCE</scope>
    <source>
        <strain evidence="6">S10</strain>
    </source>
</reference>
<evidence type="ECO:0000256" key="4">
    <source>
        <dbReference type="SAM" id="MobiDB-lite"/>
    </source>
</evidence>
<feature type="repeat" description="PPR" evidence="3">
    <location>
        <begin position="185"/>
        <end position="219"/>
    </location>
</feature>
<dbReference type="InterPro" id="IPR011990">
    <property type="entry name" value="TPR-like_helical_dom_sf"/>
</dbReference>
<protein>
    <submittedName>
        <fullName evidence="6">Pentatricopeptide repeat-containing protein</fullName>
    </submittedName>
</protein>
<dbReference type="GO" id="GO:0048731">
    <property type="term" value="P:system development"/>
    <property type="evidence" value="ECO:0007669"/>
    <property type="project" value="UniProtKB-ARBA"/>
</dbReference>